<sequence length="624" mass="67384">MQSTTQANHRTMKRSWPSLLLLLLLLGVCALPCRSDYSAFNGQQQGFGFRNQPFVGQALRAGNGFGTRLSPLGRGRIRNDGFRPRFNPPPQPFGGPGLNRRPLPQFAGQRIQRAVSPSIKGYARASSNNGQQLQQFYVRQGPSQQAGNILQQQTLQGMMPGSLRTGSHQYATGSQALTNSGNRIVAQVAQTRGGNGLYGGQGSQQQGNNVYYNQGSLTNAPGLSQFSIVDQNFRVNNKQVRQFLPQQSTDLETYYNDFDKVAGPFPILQGFQGSAPLPRRSTTQISRFNVPQTSTRNIQFRQSQFRQPQGIRVTTQQQINRPNIRLTSPRFTTATNFGGFPRQRLTGVRRFVPASSRFSEGVGANGATTINLPAGNADFDVNTFSSFLDASAFGLDNIAPNYVSLGLFDFNNWRREADSLAPPEAFSASLTEEAPVVIGKRYRSGIARTMETSSAEREGNGSGEAGVEVSATRSANQDATQSFTQDGAGEGETAQGADYSFSQNNDGTIVFQAVPHQEELRIHAGPASAVPTGIEIPIQQSLRQSRFGTGVTSFGARKATSAAFGTGSGSFAKNAHHGHAGKVTAQSVSSKPFRGTGAYNTFNQAAASRTTGYRNSPDLSTYQN</sequence>
<dbReference type="Proteomes" id="UP000695022">
    <property type="component" value="Unplaced"/>
</dbReference>
<evidence type="ECO:0000256" key="2">
    <source>
        <dbReference type="SAM" id="SignalP"/>
    </source>
</evidence>
<reference evidence="4" key="1">
    <citation type="submission" date="2025-08" db="UniProtKB">
        <authorList>
            <consortium name="RefSeq"/>
        </authorList>
    </citation>
    <scope>IDENTIFICATION</scope>
</reference>
<feature type="region of interest" description="Disordered" evidence="1">
    <location>
        <begin position="72"/>
        <end position="97"/>
    </location>
</feature>
<protein>
    <submittedName>
        <fullName evidence="4">Uncharacterized protein LOC106821510</fullName>
    </submittedName>
</protein>
<proteinExistence type="predicted"/>
<dbReference type="GeneID" id="106821510"/>
<evidence type="ECO:0000256" key="1">
    <source>
        <dbReference type="SAM" id="MobiDB-lite"/>
    </source>
</evidence>
<feature type="region of interest" description="Disordered" evidence="1">
    <location>
        <begin position="604"/>
        <end position="624"/>
    </location>
</feature>
<gene>
    <name evidence="4" type="primary">LOC106821510</name>
</gene>
<name>A0ABM1FBM2_PRICU</name>
<accession>A0ABM1FBM2</accession>
<feature type="region of interest" description="Disordered" evidence="1">
    <location>
        <begin position="449"/>
        <end position="501"/>
    </location>
</feature>
<feature type="signal peptide" evidence="2">
    <location>
        <begin position="1"/>
        <end position="30"/>
    </location>
</feature>
<evidence type="ECO:0000313" key="3">
    <source>
        <dbReference type="Proteomes" id="UP000695022"/>
    </source>
</evidence>
<keyword evidence="2" id="KW-0732">Signal</keyword>
<feature type="chain" id="PRO_5045944139" evidence="2">
    <location>
        <begin position="31"/>
        <end position="624"/>
    </location>
</feature>
<organism evidence="3 4">
    <name type="scientific">Priapulus caudatus</name>
    <name type="common">Priapulid worm</name>
    <dbReference type="NCBI Taxonomy" id="37621"/>
    <lineage>
        <taxon>Eukaryota</taxon>
        <taxon>Metazoa</taxon>
        <taxon>Ecdysozoa</taxon>
        <taxon>Scalidophora</taxon>
        <taxon>Priapulida</taxon>
        <taxon>Priapulimorpha</taxon>
        <taxon>Priapulimorphida</taxon>
        <taxon>Priapulidae</taxon>
        <taxon>Priapulus</taxon>
    </lineage>
</organism>
<keyword evidence="3" id="KW-1185">Reference proteome</keyword>
<dbReference type="RefSeq" id="XP_014681843.1">
    <property type="nucleotide sequence ID" value="XM_014826357.1"/>
</dbReference>
<evidence type="ECO:0000313" key="4">
    <source>
        <dbReference type="RefSeq" id="XP_014681843.1"/>
    </source>
</evidence>
<feature type="compositionally biased region" description="Polar residues" evidence="1">
    <location>
        <begin position="471"/>
        <end position="485"/>
    </location>
</feature>